<proteinExistence type="predicted"/>
<protein>
    <recommendedName>
        <fullName evidence="4">Clostripain family</fullName>
    </recommendedName>
</protein>
<sequence>MKKLHHIVLVLALAATLFTGCNKDEGVTPRPPVPETADQTIMFYLTGTNLGSYFRKNVDDAMNAIDRNILHNSRVLVFIQPQRGLSMVLELYYTPRNDDYVPGAQFSYEHCKVDTLRRWADADFNSMDRGTITEVISYMAEQAPARRYGLILGGHGLGWVPDGTSVNAIRFSAFQDFWSPMPNALPTRWMGDSGKRAEIPQLAAAFGNTGLHFDYLLFDACFMSSIEALYDLRGCADRIIASPCEVMAAGFNYTDILPHLLADAGTSYDLPGVCSEYYDYYMNRATTKSGCIALTVTGELEPLAAIVKEIETKYPGKTYDRASLQTYEGLDEHVFYDLQGYIEAICDEKDPLLDKFRAQMGKAFPTESRLHTPSFYSVYGLGDAPNGMHTIEDGKYSGVTTSAPCERFAPEWAQTSWYRATH</sequence>
<accession>B0MSS5</accession>
<keyword evidence="1" id="KW-0732">Signal</keyword>
<dbReference type="HOGENOM" id="CLU_043496_0_0_10"/>
<dbReference type="Gene3D" id="3.40.50.11970">
    <property type="match status" value="1"/>
</dbReference>
<evidence type="ECO:0000313" key="2">
    <source>
        <dbReference type="EMBL" id="EDS04406.1"/>
    </source>
</evidence>
<dbReference type="GeneID" id="73803357"/>
<dbReference type="InterPro" id="IPR005077">
    <property type="entry name" value="Peptidase_C11"/>
</dbReference>
<evidence type="ECO:0008006" key="4">
    <source>
        <dbReference type="Google" id="ProtNLM"/>
    </source>
</evidence>
<dbReference type="PANTHER" id="PTHR37835:SF1">
    <property type="entry name" value="ALPHA-CLOSTRIPAIN"/>
    <property type="match status" value="1"/>
</dbReference>
<gene>
    <name evidence="2" type="ORF">ALIPUT_00277</name>
</gene>
<dbReference type="EMBL" id="ABFK02000016">
    <property type="protein sequence ID" value="EDS04406.1"/>
    <property type="molecule type" value="Genomic_DNA"/>
</dbReference>
<dbReference type="eggNOG" id="ENOG502Z9TJ">
    <property type="taxonomic scope" value="Bacteria"/>
</dbReference>
<dbReference type="Pfam" id="PF03415">
    <property type="entry name" value="Peptidase_C11"/>
    <property type="match status" value="1"/>
</dbReference>
<feature type="chain" id="PRO_5002750625" description="Clostripain family" evidence="1">
    <location>
        <begin position="24"/>
        <end position="422"/>
    </location>
</feature>
<dbReference type="Proteomes" id="UP000005819">
    <property type="component" value="Unassembled WGS sequence"/>
</dbReference>
<organism evidence="2 3">
    <name type="scientific">Alistipes putredinis DSM 17216</name>
    <dbReference type="NCBI Taxonomy" id="445970"/>
    <lineage>
        <taxon>Bacteria</taxon>
        <taxon>Pseudomonadati</taxon>
        <taxon>Bacteroidota</taxon>
        <taxon>Bacteroidia</taxon>
        <taxon>Bacteroidales</taxon>
        <taxon>Rikenellaceae</taxon>
        <taxon>Alistipes</taxon>
    </lineage>
</organism>
<dbReference type="PANTHER" id="PTHR37835">
    <property type="entry name" value="ALPHA-CLOSTRIPAIN"/>
    <property type="match status" value="1"/>
</dbReference>
<dbReference type="AlphaFoldDB" id="B0MSS5"/>
<evidence type="ECO:0000313" key="3">
    <source>
        <dbReference type="Proteomes" id="UP000005819"/>
    </source>
</evidence>
<dbReference type="RefSeq" id="WP_004329111.1">
    <property type="nucleotide sequence ID" value="NZ_DS499579.1"/>
</dbReference>
<evidence type="ECO:0000256" key="1">
    <source>
        <dbReference type="SAM" id="SignalP"/>
    </source>
</evidence>
<comment type="caution">
    <text evidence="2">The sequence shown here is derived from an EMBL/GenBank/DDBJ whole genome shotgun (WGS) entry which is preliminary data.</text>
</comment>
<dbReference type="PROSITE" id="PS51257">
    <property type="entry name" value="PROKAR_LIPOPROTEIN"/>
    <property type="match status" value="1"/>
</dbReference>
<feature type="signal peptide" evidence="1">
    <location>
        <begin position="1"/>
        <end position="23"/>
    </location>
</feature>
<name>B0MSS5_9BACT</name>
<reference evidence="2" key="1">
    <citation type="submission" date="2007-10" db="EMBL/GenBank/DDBJ databases">
        <authorList>
            <person name="Fulton L."/>
            <person name="Clifton S."/>
            <person name="Fulton B."/>
            <person name="Xu J."/>
            <person name="Minx P."/>
            <person name="Pepin K.H."/>
            <person name="Johnson M."/>
            <person name="Thiruvilangam P."/>
            <person name="Bhonagiri V."/>
            <person name="Nash W.E."/>
            <person name="Mardis E.R."/>
            <person name="Wilson R.K."/>
        </authorList>
    </citation>
    <scope>NUCLEOTIDE SEQUENCE [LARGE SCALE GENOMIC DNA]</scope>
    <source>
        <strain evidence="2">DSM 17216</strain>
    </source>
</reference>
<keyword evidence="3" id="KW-1185">Reference proteome</keyword>
<reference evidence="2" key="2">
    <citation type="submission" date="2013-09" db="EMBL/GenBank/DDBJ databases">
        <title>Draft genome sequence of Alistipes putredinis (DSM 17216).</title>
        <authorList>
            <person name="Sudarsanam P."/>
            <person name="Ley R."/>
            <person name="Guruge J."/>
            <person name="Turnbaugh P.J."/>
            <person name="Mahowald M."/>
            <person name="Liep D."/>
            <person name="Gordon J."/>
        </authorList>
    </citation>
    <scope>NUCLEOTIDE SEQUENCE</scope>
    <source>
        <strain evidence="2">DSM 17216</strain>
    </source>
</reference>
<dbReference type="OrthoDB" id="5507507at2"/>